<feature type="transmembrane region" description="Helical" evidence="1">
    <location>
        <begin position="197"/>
        <end position="217"/>
    </location>
</feature>
<proteinExistence type="predicted"/>
<name>A0ABP9X5A8_9CHLR</name>
<feature type="transmembrane region" description="Helical" evidence="1">
    <location>
        <begin position="121"/>
        <end position="145"/>
    </location>
</feature>
<accession>A0ABP9X5A8</accession>
<dbReference type="Proteomes" id="UP001428290">
    <property type="component" value="Unassembled WGS sequence"/>
</dbReference>
<feature type="transmembrane region" description="Helical" evidence="1">
    <location>
        <begin position="166"/>
        <end position="191"/>
    </location>
</feature>
<protein>
    <submittedName>
        <fullName evidence="2">Uncharacterized protein</fullName>
    </submittedName>
</protein>
<evidence type="ECO:0000313" key="3">
    <source>
        <dbReference type="Proteomes" id="UP001428290"/>
    </source>
</evidence>
<dbReference type="EMBL" id="BAABRU010000020">
    <property type="protein sequence ID" value="GAA5530583.1"/>
    <property type="molecule type" value="Genomic_DNA"/>
</dbReference>
<feature type="transmembrane region" description="Helical" evidence="1">
    <location>
        <begin position="249"/>
        <end position="268"/>
    </location>
</feature>
<gene>
    <name evidence="2" type="ORF">Hgul01_04403</name>
</gene>
<reference evidence="2 3" key="1">
    <citation type="submission" date="2024-02" db="EMBL/GenBank/DDBJ databases">
        <title>Herpetosiphon gulosus NBRC 112829.</title>
        <authorList>
            <person name="Ichikawa N."/>
            <person name="Katano-Makiyama Y."/>
            <person name="Hidaka K."/>
        </authorList>
    </citation>
    <scope>NUCLEOTIDE SEQUENCE [LARGE SCALE GENOMIC DNA]</scope>
    <source>
        <strain evidence="2 3">NBRC 112829</strain>
    </source>
</reference>
<evidence type="ECO:0000313" key="2">
    <source>
        <dbReference type="EMBL" id="GAA5530583.1"/>
    </source>
</evidence>
<keyword evidence="3" id="KW-1185">Reference proteome</keyword>
<comment type="caution">
    <text evidence="2">The sequence shown here is derived from an EMBL/GenBank/DDBJ whole genome shotgun (WGS) entry which is preliminary data.</text>
</comment>
<keyword evidence="1" id="KW-0472">Membrane</keyword>
<dbReference type="RefSeq" id="WP_345724184.1">
    <property type="nucleotide sequence ID" value="NZ_BAABRU010000020.1"/>
</dbReference>
<keyword evidence="1" id="KW-1133">Transmembrane helix</keyword>
<evidence type="ECO:0000256" key="1">
    <source>
        <dbReference type="SAM" id="Phobius"/>
    </source>
</evidence>
<keyword evidence="1" id="KW-0812">Transmembrane</keyword>
<feature type="transmembrane region" description="Helical" evidence="1">
    <location>
        <begin position="33"/>
        <end position="52"/>
    </location>
</feature>
<feature type="transmembrane region" description="Helical" evidence="1">
    <location>
        <begin position="274"/>
        <end position="294"/>
    </location>
</feature>
<organism evidence="2 3">
    <name type="scientific">Herpetosiphon gulosus</name>
    <dbReference type="NCBI Taxonomy" id="1973496"/>
    <lineage>
        <taxon>Bacteria</taxon>
        <taxon>Bacillati</taxon>
        <taxon>Chloroflexota</taxon>
        <taxon>Chloroflexia</taxon>
        <taxon>Herpetosiphonales</taxon>
        <taxon>Herpetosiphonaceae</taxon>
        <taxon>Herpetosiphon</taxon>
    </lineage>
</organism>
<sequence length="317" mass="34333">MNRRLQPQAQEPQRRNLPERLSQGFRVVRRAPWVILMPILLDLWLTLLPALAPNRWLASIGSVISRFSQAQGQQLWSQANELLQTIDLRSSAVGTYLVPSLFSGDATPSIYAGAPWLFNGWLTLLLVLGLNIAGLGLSTLVLFWLGQHLGTTKPALSALPKQLWALTKMCLIIVGLGLLFGIPAFVAASFLLSASAFGAQLVLAAFGVMLIALWLYASLAPAAIIIGQQSALVALYQSYNLVRQQPREAFPLIIASGVLIHGTAFLLRPLANDLISIMAASALFGLLSCSLQAAKLAFYSERVGSLAHRFPVALTQK</sequence>